<organism evidence="3 6">
    <name type="scientific">Neisseria zoodegmatis</name>
    <dbReference type="NCBI Taxonomy" id="326523"/>
    <lineage>
        <taxon>Bacteria</taxon>
        <taxon>Pseudomonadati</taxon>
        <taxon>Pseudomonadota</taxon>
        <taxon>Betaproteobacteria</taxon>
        <taxon>Neisseriales</taxon>
        <taxon>Neisseriaceae</taxon>
        <taxon>Neisseria</taxon>
    </lineage>
</organism>
<sequence length="104" mass="11852">MEKQTAQQVLKHPKFQRMARQKALIGWGFSAVIFFMYVLYIWMIGESPETFAKPVSEGSITTWGIYAGLFVIIFSFVTTGIYVSIANGKFEDMTKEVVREVQGE</sequence>
<keyword evidence="1" id="KW-0812">Transmembrane</keyword>
<dbReference type="InterPro" id="IPR052959">
    <property type="entry name" value="Inner_membrane_assoc"/>
</dbReference>
<keyword evidence="5" id="KW-1185">Reference proteome</keyword>
<feature type="transmembrane region" description="Helical" evidence="1">
    <location>
        <begin position="63"/>
        <end position="85"/>
    </location>
</feature>
<dbReference type="Proteomes" id="UP000215033">
    <property type="component" value="Chromosome 1"/>
</dbReference>
<proteinExistence type="predicted"/>
<reference evidence="2 5" key="1">
    <citation type="submission" date="2017-01" db="EMBL/GenBank/DDBJ databases">
        <authorList>
            <person name="Wolfgang W.J."/>
            <person name="Cole J."/>
            <person name="Wroblewski D."/>
            <person name="Mcginnis J."/>
            <person name="Musser K.A."/>
        </authorList>
    </citation>
    <scope>NUCLEOTIDE SEQUENCE [LARGE SCALE GENOMIC DNA]</scope>
    <source>
        <strain evidence="2 5">DSM 21643</strain>
    </source>
</reference>
<reference evidence="3 6" key="2">
    <citation type="submission" date="2017-06" db="EMBL/GenBank/DDBJ databases">
        <authorList>
            <consortium name="Pathogen Informatics"/>
        </authorList>
    </citation>
    <scope>NUCLEOTIDE SEQUENCE [LARGE SCALE GENOMIC DNA]</scope>
    <source>
        <strain evidence="3 6">NCTC12230</strain>
    </source>
</reference>
<dbReference type="OrthoDB" id="5297034at2"/>
<evidence type="ECO:0000256" key="1">
    <source>
        <dbReference type="SAM" id="Phobius"/>
    </source>
</evidence>
<dbReference type="GO" id="GO:0005886">
    <property type="term" value="C:plasma membrane"/>
    <property type="evidence" value="ECO:0007669"/>
    <property type="project" value="TreeGrafter"/>
</dbReference>
<evidence type="ECO:0000313" key="2">
    <source>
        <dbReference type="EMBL" id="OSI10879.1"/>
    </source>
</evidence>
<feature type="transmembrane region" description="Helical" evidence="1">
    <location>
        <begin position="24"/>
        <end position="43"/>
    </location>
</feature>
<evidence type="ECO:0000313" key="7">
    <source>
        <dbReference type="Proteomes" id="UP000254055"/>
    </source>
</evidence>
<dbReference type="EMBL" id="LT906434">
    <property type="protein sequence ID" value="SNU80113.1"/>
    <property type="molecule type" value="Genomic_DNA"/>
</dbReference>
<dbReference type="EMBL" id="MTBM01000003">
    <property type="protein sequence ID" value="OSI10879.1"/>
    <property type="molecule type" value="Genomic_DNA"/>
</dbReference>
<dbReference type="PANTHER" id="PTHR38598">
    <property type="entry name" value="INNER MEMBRANE PROTEIN YJCH"/>
    <property type="match status" value="1"/>
</dbReference>
<dbReference type="RefSeq" id="WP_085362967.1">
    <property type="nucleotide sequence ID" value="NZ_JAUNKT010000009.1"/>
</dbReference>
<dbReference type="Pfam" id="PF04341">
    <property type="entry name" value="DUF485"/>
    <property type="match status" value="1"/>
</dbReference>
<dbReference type="AlphaFoldDB" id="A0A1X3CSZ6"/>
<name>A0A1X3CSZ6_9NEIS</name>
<keyword evidence="1" id="KW-1133">Transmembrane helix</keyword>
<dbReference type="Proteomes" id="UP000193466">
    <property type="component" value="Unassembled WGS sequence"/>
</dbReference>
<protein>
    <submittedName>
        <fullName evidence="3">Inner membrane protein yjcH</fullName>
    </submittedName>
</protein>
<evidence type="ECO:0000313" key="4">
    <source>
        <dbReference type="EMBL" id="SUA35843.1"/>
    </source>
</evidence>
<dbReference type="InterPro" id="IPR007436">
    <property type="entry name" value="DUF485"/>
</dbReference>
<evidence type="ECO:0000313" key="6">
    <source>
        <dbReference type="Proteomes" id="UP000215033"/>
    </source>
</evidence>
<dbReference type="Proteomes" id="UP000254055">
    <property type="component" value="Unassembled WGS sequence"/>
</dbReference>
<dbReference type="EMBL" id="UGRS01000001">
    <property type="protein sequence ID" value="SUA35843.1"/>
    <property type="molecule type" value="Genomic_DNA"/>
</dbReference>
<evidence type="ECO:0000313" key="5">
    <source>
        <dbReference type="Proteomes" id="UP000193466"/>
    </source>
</evidence>
<dbReference type="KEGG" id="nzo:SAMEA4504057_1624"/>
<accession>A0A1X3CSZ6</accession>
<gene>
    <name evidence="3" type="primary">yjcH</name>
    <name evidence="2" type="ORF">BWD10_02910</name>
    <name evidence="4" type="ORF">NCTC12229_00250</name>
    <name evidence="3" type="ORF">SAMEA4504057_01624</name>
</gene>
<reference evidence="4 7" key="3">
    <citation type="submission" date="2018-06" db="EMBL/GenBank/DDBJ databases">
        <authorList>
            <consortium name="Pathogen Informatics"/>
            <person name="Doyle S."/>
        </authorList>
    </citation>
    <scope>NUCLEOTIDE SEQUENCE [LARGE SCALE GENOMIC DNA]</scope>
    <source>
        <strain evidence="4 7">NCTC12229</strain>
    </source>
</reference>
<dbReference type="STRING" id="326523.BWD10_02910"/>
<evidence type="ECO:0000313" key="3">
    <source>
        <dbReference type="EMBL" id="SNU80113.1"/>
    </source>
</evidence>
<dbReference type="PANTHER" id="PTHR38598:SF1">
    <property type="entry name" value="INNER MEMBRANE PROTEIN YJCH"/>
    <property type="match status" value="1"/>
</dbReference>
<keyword evidence="1" id="KW-0472">Membrane</keyword>